<dbReference type="InterPro" id="IPR036962">
    <property type="entry name" value="Glyco_hydro_3_N_sf"/>
</dbReference>
<dbReference type="Gene3D" id="3.20.20.300">
    <property type="entry name" value="Glycoside hydrolase, family 3, N-terminal domain"/>
    <property type="match status" value="1"/>
</dbReference>
<dbReference type="AlphaFoldDB" id="A0A9D1Q0J1"/>
<evidence type="ECO:0000256" key="1">
    <source>
        <dbReference type="ARBA" id="ARBA00005336"/>
    </source>
</evidence>
<dbReference type="InterPro" id="IPR036881">
    <property type="entry name" value="Glyco_hydro_3_C_sf"/>
</dbReference>
<dbReference type="InterPro" id="IPR017853">
    <property type="entry name" value="GH"/>
</dbReference>
<protein>
    <submittedName>
        <fullName evidence="5">Glycoside hydrolase family 3 C-terminal domain-containing protein</fullName>
    </submittedName>
</protein>
<dbReference type="Pfam" id="PF01915">
    <property type="entry name" value="Glyco_hydro_3_C"/>
    <property type="match status" value="1"/>
</dbReference>
<feature type="domain" description="Fibronectin type III-like" evidence="4">
    <location>
        <begin position="631"/>
        <end position="701"/>
    </location>
</feature>
<feature type="compositionally biased region" description="Basic and acidic residues" evidence="3">
    <location>
        <begin position="861"/>
        <end position="890"/>
    </location>
</feature>
<dbReference type="FunFam" id="2.60.40.10:FF:000495">
    <property type="entry name" value="Periplasmic beta-glucosidase"/>
    <property type="match status" value="1"/>
</dbReference>
<dbReference type="Gene3D" id="3.40.50.1700">
    <property type="entry name" value="Glycoside hydrolase family 3 C-terminal domain"/>
    <property type="match status" value="1"/>
</dbReference>
<dbReference type="Proteomes" id="UP000823990">
    <property type="component" value="Unassembled WGS sequence"/>
</dbReference>
<gene>
    <name evidence="5" type="ORF">H9892_01950</name>
</gene>
<dbReference type="InterPro" id="IPR013783">
    <property type="entry name" value="Ig-like_fold"/>
</dbReference>
<dbReference type="Pfam" id="PF00933">
    <property type="entry name" value="Glyco_hydro_3"/>
    <property type="match status" value="1"/>
</dbReference>
<evidence type="ECO:0000313" key="6">
    <source>
        <dbReference type="Proteomes" id="UP000823990"/>
    </source>
</evidence>
<dbReference type="EMBL" id="DXHS01000033">
    <property type="protein sequence ID" value="HIW02084.1"/>
    <property type="molecule type" value="Genomic_DNA"/>
</dbReference>
<dbReference type="Gene3D" id="2.60.40.10">
    <property type="entry name" value="Immunoglobulins"/>
    <property type="match status" value="1"/>
</dbReference>
<dbReference type="InterPro" id="IPR002772">
    <property type="entry name" value="Glyco_hydro_3_C"/>
</dbReference>
<dbReference type="GO" id="GO:0008422">
    <property type="term" value="F:beta-glucosidase activity"/>
    <property type="evidence" value="ECO:0007669"/>
    <property type="project" value="UniProtKB-ARBA"/>
</dbReference>
<dbReference type="SUPFAM" id="SSF51445">
    <property type="entry name" value="(Trans)glycosidases"/>
    <property type="match status" value="1"/>
</dbReference>
<feature type="region of interest" description="Disordered" evidence="3">
    <location>
        <begin position="859"/>
        <end position="890"/>
    </location>
</feature>
<dbReference type="PANTHER" id="PTHR42715:SF10">
    <property type="entry name" value="BETA-GLUCOSIDASE"/>
    <property type="match status" value="1"/>
</dbReference>
<evidence type="ECO:0000256" key="3">
    <source>
        <dbReference type="SAM" id="MobiDB-lite"/>
    </source>
</evidence>
<evidence type="ECO:0000313" key="5">
    <source>
        <dbReference type="EMBL" id="HIW02084.1"/>
    </source>
</evidence>
<dbReference type="Pfam" id="PF14310">
    <property type="entry name" value="Fn3-like"/>
    <property type="match status" value="1"/>
</dbReference>
<dbReference type="SUPFAM" id="SSF52279">
    <property type="entry name" value="Beta-D-glucan exohydrolase, C-terminal domain"/>
    <property type="match status" value="1"/>
</dbReference>
<name>A0A9D1Q0J1_9FIRM</name>
<comment type="caution">
    <text evidence="5">The sequence shown here is derived from an EMBL/GenBank/DDBJ whole genome shotgun (WGS) entry which is preliminary data.</text>
</comment>
<dbReference type="GO" id="GO:0005975">
    <property type="term" value="P:carbohydrate metabolic process"/>
    <property type="evidence" value="ECO:0007669"/>
    <property type="project" value="InterPro"/>
</dbReference>
<accession>A0A9D1Q0J1</accession>
<dbReference type="PANTHER" id="PTHR42715">
    <property type="entry name" value="BETA-GLUCOSIDASE"/>
    <property type="match status" value="1"/>
</dbReference>
<dbReference type="InterPro" id="IPR050288">
    <property type="entry name" value="Cellulose_deg_GH3"/>
</dbReference>
<sequence length="890" mass="98434">MKYQDLISKLTLEEKVALTSGKDFWQTVGIDRDDVKIPSAFLSDGPHGIRKQAAAADHLGLNASIPATCFPTAATMANSWNDELGEEMGKMLGEEAVDERVNVLLGPGINIKRNPRCGRNFEYFSEDPLLAGKMAAAYIRGIQSNGVSACVKHFALNNQEERRMVVDTITDERTMREIYLTGFEIAVKEGKPLSVMSSYNMVNGTHTNENMHLMRDILRGEWGYDKLVVTDWAGCNDRVQGLIAGNELEMPSCLYSNDDLYKALTKGYEVPPELTPDRPGAQYERVTAALKDGKLDESYLDECLDRLFDLIFTTDKVFEGRPADEKLAVRNVDAHHEMAKKCAEECIVLLRNENNILPLAGGTKVAVIGDFAKVPRYQGAGSSVVNPTKLDSPLACLGFKIDKFEKNPLPCAKDKVGEPGENVYNLDVVGYEPGFDRYGKKKPALIKKAVDLAKKADVALVYAGLDEVTEAEGLDRKDINIPQPQIDLIDALCAAGIKTVVVLSCGSSVELPFADKVDAIVHAYLGGQAIANAVLDVIVGNVNPSGKLAESYPYAYGDCSSASHFPGKQLSVEYREGLYVGYRYYDTANVAVRYPFGYGMSYTTFEYSGLTVDDKGATFTITNTGSRDGKEVAQLYVGLKGGKIFRPAKELKGFKKVLVKAGESVKVTIPFDERTFRYFNVATDKWETEGGEYDIMIGANVEDIRLSAKLKVAGTTEVDPYAGAALDSYRSGNAANVELEEFKALLSCGADKYKYPVPDPGYKFYKKNRMVIHYNCTVADLRYSKRWFGRLFSGAIRFARALLWKMGNRTLSNTLEMGVVHQPIRGMAKFGGMNRARMDGLIMMCNGHFFKGLGQLRRGKTKEEAREEKLMRKGRKEDLKAQDKINKDAE</sequence>
<dbReference type="PRINTS" id="PR00133">
    <property type="entry name" value="GLHYDRLASE3"/>
</dbReference>
<reference evidence="5" key="2">
    <citation type="submission" date="2021-04" db="EMBL/GenBank/DDBJ databases">
        <authorList>
            <person name="Gilroy R."/>
        </authorList>
    </citation>
    <scope>NUCLEOTIDE SEQUENCE</scope>
    <source>
        <strain evidence="5">12435</strain>
    </source>
</reference>
<comment type="similarity">
    <text evidence="1">Belongs to the glycosyl hydrolase 3 family.</text>
</comment>
<evidence type="ECO:0000256" key="2">
    <source>
        <dbReference type="ARBA" id="ARBA00022801"/>
    </source>
</evidence>
<proteinExistence type="inferred from homology"/>
<organism evidence="5 6">
    <name type="scientific">Candidatus Protoclostridium stercorigallinarum</name>
    <dbReference type="NCBI Taxonomy" id="2838741"/>
    <lineage>
        <taxon>Bacteria</taxon>
        <taxon>Bacillati</taxon>
        <taxon>Bacillota</taxon>
        <taxon>Clostridia</taxon>
        <taxon>Candidatus Protoclostridium</taxon>
    </lineage>
</organism>
<dbReference type="SMART" id="SM01217">
    <property type="entry name" value="Fn3_like"/>
    <property type="match status" value="1"/>
</dbReference>
<reference evidence="5" key="1">
    <citation type="journal article" date="2021" name="PeerJ">
        <title>Extensive microbial diversity within the chicken gut microbiome revealed by metagenomics and culture.</title>
        <authorList>
            <person name="Gilroy R."/>
            <person name="Ravi A."/>
            <person name="Getino M."/>
            <person name="Pursley I."/>
            <person name="Horton D.L."/>
            <person name="Alikhan N.F."/>
            <person name="Baker D."/>
            <person name="Gharbi K."/>
            <person name="Hall N."/>
            <person name="Watson M."/>
            <person name="Adriaenssens E.M."/>
            <person name="Foster-Nyarko E."/>
            <person name="Jarju S."/>
            <person name="Secka A."/>
            <person name="Antonio M."/>
            <person name="Oren A."/>
            <person name="Chaudhuri R.R."/>
            <person name="La Ragione R."/>
            <person name="Hildebrand F."/>
            <person name="Pallen M.J."/>
        </authorList>
    </citation>
    <scope>NUCLEOTIDE SEQUENCE</scope>
    <source>
        <strain evidence="5">12435</strain>
    </source>
</reference>
<keyword evidence="2 5" id="KW-0378">Hydrolase</keyword>
<evidence type="ECO:0000259" key="4">
    <source>
        <dbReference type="SMART" id="SM01217"/>
    </source>
</evidence>
<dbReference type="InterPro" id="IPR001764">
    <property type="entry name" value="Glyco_hydro_3_N"/>
</dbReference>
<dbReference type="InterPro" id="IPR026891">
    <property type="entry name" value="Fn3-like"/>
</dbReference>